<dbReference type="EMBL" id="BEGY01000034">
    <property type="protein sequence ID" value="GAX78670.1"/>
    <property type="molecule type" value="Genomic_DNA"/>
</dbReference>
<evidence type="ECO:0000313" key="2">
    <source>
        <dbReference type="EMBL" id="GAX78670.1"/>
    </source>
</evidence>
<name>A0A250X7D4_9CHLO</name>
<evidence type="ECO:0000256" key="1">
    <source>
        <dbReference type="SAM" id="MobiDB-lite"/>
    </source>
</evidence>
<organism evidence="2 3">
    <name type="scientific">Chlamydomonas eustigma</name>
    <dbReference type="NCBI Taxonomy" id="1157962"/>
    <lineage>
        <taxon>Eukaryota</taxon>
        <taxon>Viridiplantae</taxon>
        <taxon>Chlorophyta</taxon>
        <taxon>core chlorophytes</taxon>
        <taxon>Chlorophyceae</taxon>
        <taxon>CS clade</taxon>
        <taxon>Chlamydomonadales</taxon>
        <taxon>Chlamydomonadaceae</taxon>
        <taxon>Chlamydomonas</taxon>
    </lineage>
</organism>
<gene>
    <name evidence="2" type="ORF">CEUSTIGMA_g6108.t1</name>
</gene>
<protein>
    <submittedName>
        <fullName evidence="2">Uncharacterized protein</fullName>
    </submittedName>
</protein>
<reference evidence="2 3" key="1">
    <citation type="submission" date="2017-08" db="EMBL/GenBank/DDBJ databases">
        <title>Acidophilic green algal genome provides insights into adaptation to an acidic environment.</title>
        <authorList>
            <person name="Hirooka S."/>
            <person name="Hirose Y."/>
            <person name="Kanesaki Y."/>
            <person name="Higuchi S."/>
            <person name="Fujiwara T."/>
            <person name="Onuma R."/>
            <person name="Era A."/>
            <person name="Ohbayashi R."/>
            <person name="Uzuka A."/>
            <person name="Nozaki H."/>
            <person name="Yoshikawa H."/>
            <person name="Miyagishima S.Y."/>
        </authorList>
    </citation>
    <scope>NUCLEOTIDE SEQUENCE [LARGE SCALE GENOMIC DNA]</scope>
    <source>
        <strain evidence="2 3">NIES-2499</strain>
    </source>
</reference>
<comment type="caution">
    <text evidence="2">The sequence shown here is derived from an EMBL/GenBank/DDBJ whole genome shotgun (WGS) entry which is preliminary data.</text>
</comment>
<evidence type="ECO:0000313" key="3">
    <source>
        <dbReference type="Proteomes" id="UP000232323"/>
    </source>
</evidence>
<feature type="compositionally biased region" description="Basic and acidic residues" evidence="1">
    <location>
        <begin position="176"/>
        <end position="191"/>
    </location>
</feature>
<dbReference type="Proteomes" id="UP000232323">
    <property type="component" value="Unassembled WGS sequence"/>
</dbReference>
<accession>A0A250X7D4</accession>
<keyword evidence="3" id="KW-1185">Reference proteome</keyword>
<feature type="region of interest" description="Disordered" evidence="1">
    <location>
        <begin position="168"/>
        <end position="238"/>
    </location>
</feature>
<feature type="region of interest" description="Disordered" evidence="1">
    <location>
        <begin position="1"/>
        <end position="40"/>
    </location>
</feature>
<feature type="compositionally biased region" description="Polar residues" evidence="1">
    <location>
        <begin position="198"/>
        <end position="225"/>
    </location>
</feature>
<proteinExistence type="predicted"/>
<dbReference type="AlphaFoldDB" id="A0A250X7D4"/>
<sequence>MRKDLGLLKEPVQVPKPKPPIATEDPFRPTPRHKRNALMPRTFMQRLATQAEEGSRDANNDFSLDASSGHLTISLDLSSPSGEHCPSIVSPVDAISKLYLSALHSLDEAQVWPQLSQIGAAGGRHHSGPHSSLSLDDHQMVMDYPDSIDGIASNPLWISSDNKEVAQQHAIGLPRDSSRSVTERGVVRPQREAAPLSTLPNAGVTQNSFGLNKFSPSSRWSSEKNPVQKPATALLASP</sequence>